<evidence type="ECO:0008006" key="9">
    <source>
        <dbReference type="Google" id="ProtNLM"/>
    </source>
</evidence>
<dbReference type="OrthoDB" id="10258882at2759"/>
<dbReference type="FunCoup" id="A0A067N1P5">
    <property type="interactions" value="319"/>
</dbReference>
<feature type="region of interest" description="Disordered" evidence="6">
    <location>
        <begin position="165"/>
        <end position="238"/>
    </location>
</feature>
<feature type="compositionally biased region" description="Acidic residues" evidence="6">
    <location>
        <begin position="202"/>
        <end position="212"/>
    </location>
</feature>
<feature type="compositionally biased region" description="Acidic residues" evidence="6">
    <location>
        <begin position="169"/>
        <end position="189"/>
    </location>
</feature>
<keyword evidence="3" id="KW-0235">DNA replication</keyword>
<keyword evidence="4" id="KW-0539">Nucleus</keyword>
<dbReference type="EMBL" id="KL198022">
    <property type="protein sequence ID" value="KDQ18082.1"/>
    <property type="molecule type" value="Genomic_DNA"/>
</dbReference>
<dbReference type="AlphaFoldDB" id="A0A067N1P5"/>
<dbReference type="GO" id="GO:1902977">
    <property type="term" value="P:mitotic DNA replication preinitiation complex assembly"/>
    <property type="evidence" value="ECO:0007669"/>
    <property type="project" value="TreeGrafter"/>
</dbReference>
<feature type="region of interest" description="Disordered" evidence="6">
    <location>
        <begin position="481"/>
        <end position="500"/>
    </location>
</feature>
<evidence type="ECO:0000313" key="7">
    <source>
        <dbReference type="EMBL" id="KDQ18082.1"/>
    </source>
</evidence>
<dbReference type="STRING" id="930990.A0A067N1P5"/>
<dbReference type="Pfam" id="PF02724">
    <property type="entry name" value="CDC45"/>
    <property type="match status" value="1"/>
</dbReference>
<comment type="subcellular location">
    <subcellularLocation>
        <location evidence="1">Nucleus</location>
    </subcellularLocation>
</comment>
<protein>
    <recommendedName>
        <fullName evidence="9">CDC45-like protein</fullName>
    </recommendedName>
</protein>
<proteinExistence type="inferred from homology"/>
<reference evidence="8" key="1">
    <citation type="journal article" date="2014" name="Proc. Natl. Acad. Sci. U.S.A.">
        <title>Extensive sampling of basidiomycete genomes demonstrates inadequacy of the white-rot/brown-rot paradigm for wood decay fungi.</title>
        <authorList>
            <person name="Riley R."/>
            <person name="Salamov A.A."/>
            <person name="Brown D.W."/>
            <person name="Nagy L.G."/>
            <person name="Floudas D."/>
            <person name="Held B.W."/>
            <person name="Levasseur A."/>
            <person name="Lombard V."/>
            <person name="Morin E."/>
            <person name="Otillar R."/>
            <person name="Lindquist E.A."/>
            <person name="Sun H."/>
            <person name="LaButti K.M."/>
            <person name="Schmutz J."/>
            <person name="Jabbour D."/>
            <person name="Luo H."/>
            <person name="Baker S.E."/>
            <person name="Pisabarro A.G."/>
            <person name="Walton J.D."/>
            <person name="Blanchette R.A."/>
            <person name="Henrissat B."/>
            <person name="Martin F."/>
            <person name="Cullen D."/>
            <person name="Hibbett D.S."/>
            <person name="Grigoriev I.V."/>
        </authorList>
    </citation>
    <scope>NUCLEOTIDE SEQUENCE [LARGE SCALE GENOMIC DNA]</scope>
    <source>
        <strain evidence="8">FD-172 SS1</strain>
    </source>
</reference>
<dbReference type="GO" id="GO:0000727">
    <property type="term" value="P:double-strand break repair via break-induced replication"/>
    <property type="evidence" value="ECO:0007669"/>
    <property type="project" value="TreeGrafter"/>
</dbReference>
<keyword evidence="5" id="KW-0131">Cell cycle</keyword>
<sequence>MYIHPPSLTNTHLRTYSHAYESILTARRRSPGTAASSVILLVPPEVDALCAARMLAHLFRQDDVMYRIIPVSGFAALYQVREELMRYHELHTLILINIGSVLDLPSEEWFGGEFSDKVTVHVIDSSRPLNLSSLFGGGDTGKRIVVWDDGTADTLGDERIAHEALMYEPDSDSDDGESESDSENEDEDGERPRRRRRRGSADDEDEENSDDEGPPRRRRKLDNEEKPPRLPRDVRDQYRSRLEKYYSSGTDYGQSAAGIIYVLAVTLKRADNDLLWLSILGLTHQYITSRIPRDKYDAFCQIFDDEASRLNPTGPVPTTLHPDDMCVRKSEELRFTLFRHWNLYDAMYHSSYVAGRLGIWKDKGRKRLQGLLAKMGFSLQQCQQAYAHMDMDLKQHLRGKMESIAPEYGLIELVYPSFTRSYGFRSQPLCAADVVEGITALLEAATGIRLEVEVEGGRGGGEWFGGGRLWNLGKRGKEDKDSVVSVAEERENGEEGREDGEEAVVKEETWWVKNFWVAFDALSNDIGLLRDSLPLSMALQRAIIRQGSALIEKGAVKKLRTFRLAVIKEGPDLALFSNPGPLSRLALWLVDALREKVHTMTVNGSKRKIYPFVVACLNEKAGSYLVVGTAAAPEYGDTRKNHFGLAFLQAKEQSNSRTRHGTFDTNVVEVNKEDLPMFLEGLQLRA</sequence>
<evidence type="ECO:0000256" key="3">
    <source>
        <dbReference type="ARBA" id="ARBA00022705"/>
    </source>
</evidence>
<organism evidence="7 8">
    <name type="scientific">Botryobasidium botryosum (strain FD-172 SS1)</name>
    <dbReference type="NCBI Taxonomy" id="930990"/>
    <lineage>
        <taxon>Eukaryota</taxon>
        <taxon>Fungi</taxon>
        <taxon>Dikarya</taxon>
        <taxon>Basidiomycota</taxon>
        <taxon>Agaricomycotina</taxon>
        <taxon>Agaricomycetes</taxon>
        <taxon>Cantharellales</taxon>
        <taxon>Botryobasidiaceae</taxon>
        <taxon>Botryobasidium</taxon>
    </lineage>
</organism>
<name>A0A067N1P5_BOTB1</name>
<evidence type="ECO:0000256" key="6">
    <source>
        <dbReference type="SAM" id="MobiDB-lite"/>
    </source>
</evidence>
<evidence type="ECO:0000256" key="2">
    <source>
        <dbReference type="ARBA" id="ARBA00010727"/>
    </source>
</evidence>
<dbReference type="PANTHER" id="PTHR10507">
    <property type="entry name" value="CDC45-RELATED PROTEIN"/>
    <property type="match status" value="1"/>
</dbReference>
<evidence type="ECO:0000313" key="8">
    <source>
        <dbReference type="Proteomes" id="UP000027195"/>
    </source>
</evidence>
<comment type="similarity">
    <text evidence="2">Belongs to the CDC45 family.</text>
</comment>
<dbReference type="GO" id="GO:0003688">
    <property type="term" value="F:DNA replication origin binding"/>
    <property type="evidence" value="ECO:0007669"/>
    <property type="project" value="TreeGrafter"/>
</dbReference>
<evidence type="ECO:0000256" key="1">
    <source>
        <dbReference type="ARBA" id="ARBA00004123"/>
    </source>
</evidence>
<dbReference type="GO" id="GO:0006270">
    <property type="term" value="P:DNA replication initiation"/>
    <property type="evidence" value="ECO:0007669"/>
    <property type="project" value="InterPro"/>
</dbReference>
<feature type="compositionally biased region" description="Basic and acidic residues" evidence="6">
    <location>
        <begin position="481"/>
        <end position="495"/>
    </location>
</feature>
<dbReference type="InParanoid" id="A0A067N1P5"/>
<dbReference type="Proteomes" id="UP000027195">
    <property type="component" value="Unassembled WGS sequence"/>
</dbReference>
<dbReference type="GO" id="GO:0031261">
    <property type="term" value="C:DNA replication preinitiation complex"/>
    <property type="evidence" value="ECO:0007669"/>
    <property type="project" value="TreeGrafter"/>
</dbReference>
<dbReference type="GO" id="GO:0003697">
    <property type="term" value="F:single-stranded DNA binding"/>
    <property type="evidence" value="ECO:0007669"/>
    <property type="project" value="TreeGrafter"/>
</dbReference>
<dbReference type="HOGENOM" id="CLU_005871_3_0_1"/>
<feature type="compositionally biased region" description="Basic and acidic residues" evidence="6">
    <location>
        <begin position="221"/>
        <end position="238"/>
    </location>
</feature>
<gene>
    <name evidence="7" type="ORF">BOTBODRAFT_52879</name>
</gene>
<evidence type="ECO:0000256" key="4">
    <source>
        <dbReference type="ARBA" id="ARBA00023242"/>
    </source>
</evidence>
<evidence type="ECO:0000256" key="5">
    <source>
        <dbReference type="ARBA" id="ARBA00023306"/>
    </source>
</evidence>
<dbReference type="InterPro" id="IPR003874">
    <property type="entry name" value="CDC45"/>
</dbReference>
<keyword evidence="8" id="KW-1185">Reference proteome</keyword>
<dbReference type="PANTHER" id="PTHR10507:SF0">
    <property type="entry name" value="CELL DIVISION CONTROL PROTEIN 45 HOMOLOG"/>
    <property type="match status" value="1"/>
</dbReference>
<accession>A0A067N1P5</accession>
<dbReference type="GO" id="GO:0003682">
    <property type="term" value="F:chromatin binding"/>
    <property type="evidence" value="ECO:0007669"/>
    <property type="project" value="TreeGrafter"/>
</dbReference>